<keyword evidence="4 10" id="KW-0862">Zinc</keyword>
<evidence type="ECO:0000259" key="11">
    <source>
        <dbReference type="PROSITE" id="PS51030"/>
    </source>
</evidence>
<comment type="subcellular location">
    <subcellularLocation>
        <location evidence="1 10">Nucleus</location>
    </subcellularLocation>
</comment>
<sequence length="383" mass="43226">MGICRILDIPCKVCGDYSSGKHYNIFACDGCAGFFKRSIRRNRQYICKEDGDCVIDKTHRNQCRACRLRRCQEAGMNKDGKAVQHERGPRNATLRRQMNHFYTEARDRIVVGPAPPGVVLNLAVPKSPGSSRLNGHYPIIHPTGFICNTAPSMPRLPTTVPLPEIVPTPTPSPAIICEAAARLLFMNIQWAKNLPPFTMLQLSDQLLMLEERWRELFVLGAAQFLPLTEMSSLVDACGILARDTNHTVFLQNVREFQEVLANIRHFQLDQHEFACLRAIVLFNTTFEKFGSSTSPPQTETNNLSDPAEIASVQDDTHLTLNRYINIAYPTQPLRFGKVLLLLPSLRRVSSDTIEELFFRKTIGNIPIVRIICDVYIAQSVNYL</sequence>
<dbReference type="Pfam" id="PF00104">
    <property type="entry name" value="Hormone_recep"/>
    <property type="match status" value="1"/>
</dbReference>
<evidence type="ECO:0000256" key="5">
    <source>
        <dbReference type="ARBA" id="ARBA00023015"/>
    </source>
</evidence>
<feature type="domain" description="NR LBD" evidence="12">
    <location>
        <begin position="129"/>
        <end position="378"/>
    </location>
</feature>
<evidence type="ECO:0000256" key="3">
    <source>
        <dbReference type="ARBA" id="ARBA00022771"/>
    </source>
</evidence>
<keyword evidence="9 10" id="KW-0539">Nucleus</keyword>
<dbReference type="GO" id="GO:0005634">
    <property type="term" value="C:nucleus"/>
    <property type="evidence" value="ECO:0007669"/>
    <property type="project" value="UniProtKB-SubCell"/>
</dbReference>
<protein>
    <recommendedName>
        <fullName evidence="15">Nuclear receptor subfamily 2 group E member 1</fullName>
    </recommendedName>
</protein>
<evidence type="ECO:0000313" key="14">
    <source>
        <dbReference type="Proteomes" id="UP001162156"/>
    </source>
</evidence>
<keyword evidence="7 10" id="KW-0804">Transcription</keyword>
<evidence type="ECO:0000256" key="7">
    <source>
        <dbReference type="ARBA" id="ARBA00023163"/>
    </source>
</evidence>
<dbReference type="SMART" id="SM00399">
    <property type="entry name" value="ZnF_C4"/>
    <property type="match status" value="1"/>
</dbReference>
<dbReference type="InterPro" id="IPR001723">
    <property type="entry name" value="Nuclear_hrmn_rcpt"/>
</dbReference>
<evidence type="ECO:0000256" key="4">
    <source>
        <dbReference type="ARBA" id="ARBA00022833"/>
    </source>
</evidence>
<keyword evidence="6 10" id="KW-0238">DNA-binding</keyword>
<evidence type="ECO:0000256" key="6">
    <source>
        <dbReference type="ARBA" id="ARBA00023125"/>
    </source>
</evidence>
<dbReference type="CDD" id="cd06950">
    <property type="entry name" value="NR_LBD_Tlx_PNR_like"/>
    <property type="match status" value="1"/>
</dbReference>
<reference evidence="13" key="1">
    <citation type="journal article" date="2023" name="Insect Mol. Biol.">
        <title>Genome sequencing provides insights into the evolution of gene families encoding plant cell wall-degrading enzymes in longhorned beetles.</title>
        <authorList>
            <person name="Shin N.R."/>
            <person name="Okamura Y."/>
            <person name="Kirsch R."/>
            <person name="Pauchet Y."/>
        </authorList>
    </citation>
    <scope>NUCLEOTIDE SEQUENCE</scope>
    <source>
        <strain evidence="13">RBIC_L_NR</strain>
    </source>
</reference>
<dbReference type="EMBL" id="JANEYF010003110">
    <property type="protein sequence ID" value="KAJ8939171.1"/>
    <property type="molecule type" value="Genomic_DNA"/>
</dbReference>
<keyword evidence="3 10" id="KW-0863">Zinc-finger</keyword>
<dbReference type="Proteomes" id="UP001162156">
    <property type="component" value="Unassembled WGS sequence"/>
</dbReference>
<evidence type="ECO:0000256" key="8">
    <source>
        <dbReference type="ARBA" id="ARBA00023170"/>
    </source>
</evidence>
<evidence type="ECO:0000256" key="2">
    <source>
        <dbReference type="ARBA" id="ARBA00022723"/>
    </source>
</evidence>
<organism evidence="13 14">
    <name type="scientific">Rhamnusium bicolor</name>
    <dbReference type="NCBI Taxonomy" id="1586634"/>
    <lineage>
        <taxon>Eukaryota</taxon>
        <taxon>Metazoa</taxon>
        <taxon>Ecdysozoa</taxon>
        <taxon>Arthropoda</taxon>
        <taxon>Hexapoda</taxon>
        <taxon>Insecta</taxon>
        <taxon>Pterygota</taxon>
        <taxon>Neoptera</taxon>
        <taxon>Endopterygota</taxon>
        <taxon>Coleoptera</taxon>
        <taxon>Polyphaga</taxon>
        <taxon>Cucujiformia</taxon>
        <taxon>Chrysomeloidea</taxon>
        <taxon>Cerambycidae</taxon>
        <taxon>Lepturinae</taxon>
        <taxon>Rhagiini</taxon>
        <taxon>Rhamnusium</taxon>
    </lineage>
</organism>
<dbReference type="AlphaFoldDB" id="A0AAV8XJI1"/>
<dbReference type="FunFam" id="3.30.50.10:FF:000019">
    <property type="entry name" value="Nuclear receptor subfamily 2 group E member"/>
    <property type="match status" value="1"/>
</dbReference>
<keyword evidence="8 10" id="KW-0675">Receptor</keyword>
<feature type="domain" description="Nuclear receptor" evidence="11">
    <location>
        <begin position="8"/>
        <end position="83"/>
    </location>
</feature>
<dbReference type="GO" id="GO:0000122">
    <property type="term" value="P:negative regulation of transcription by RNA polymerase II"/>
    <property type="evidence" value="ECO:0007669"/>
    <property type="project" value="UniProtKB-ARBA"/>
</dbReference>
<dbReference type="PANTHER" id="PTHR24083">
    <property type="entry name" value="NUCLEAR HORMONE RECEPTOR"/>
    <property type="match status" value="1"/>
</dbReference>
<dbReference type="SUPFAM" id="SSF57716">
    <property type="entry name" value="Glucocorticoid receptor-like (DNA-binding domain)"/>
    <property type="match status" value="1"/>
</dbReference>
<dbReference type="PROSITE" id="PS51030">
    <property type="entry name" value="NUCLEAR_REC_DBD_2"/>
    <property type="match status" value="1"/>
</dbReference>
<dbReference type="PRINTS" id="PR00047">
    <property type="entry name" value="STROIDFINGER"/>
</dbReference>
<dbReference type="InterPro" id="IPR001628">
    <property type="entry name" value="Znf_hrmn_rcpt"/>
</dbReference>
<dbReference type="GO" id="GO:0043565">
    <property type="term" value="F:sequence-specific DNA binding"/>
    <property type="evidence" value="ECO:0007669"/>
    <property type="project" value="InterPro"/>
</dbReference>
<dbReference type="InterPro" id="IPR035500">
    <property type="entry name" value="NHR-like_dom_sf"/>
</dbReference>
<dbReference type="GO" id="GO:0008270">
    <property type="term" value="F:zinc ion binding"/>
    <property type="evidence" value="ECO:0007669"/>
    <property type="project" value="UniProtKB-KW"/>
</dbReference>
<keyword evidence="14" id="KW-1185">Reference proteome</keyword>
<dbReference type="SUPFAM" id="SSF48508">
    <property type="entry name" value="Nuclear receptor ligand-binding domain"/>
    <property type="match status" value="1"/>
</dbReference>
<name>A0AAV8XJI1_9CUCU</name>
<evidence type="ECO:0000313" key="13">
    <source>
        <dbReference type="EMBL" id="KAJ8939171.1"/>
    </source>
</evidence>
<evidence type="ECO:0008006" key="15">
    <source>
        <dbReference type="Google" id="ProtNLM"/>
    </source>
</evidence>
<evidence type="ECO:0000256" key="10">
    <source>
        <dbReference type="RuleBase" id="RU004334"/>
    </source>
</evidence>
<dbReference type="InterPro" id="IPR000536">
    <property type="entry name" value="Nucl_hrmn_rcpt_lig-bd"/>
</dbReference>
<keyword evidence="2 10" id="KW-0479">Metal-binding</keyword>
<dbReference type="SMART" id="SM00430">
    <property type="entry name" value="HOLI"/>
    <property type="match status" value="1"/>
</dbReference>
<comment type="similarity">
    <text evidence="10">Belongs to the nuclear hormone receptor family.</text>
</comment>
<dbReference type="Pfam" id="PF00105">
    <property type="entry name" value="zf-C4"/>
    <property type="match status" value="1"/>
</dbReference>
<proteinExistence type="inferred from homology"/>
<evidence type="ECO:0000256" key="9">
    <source>
        <dbReference type="ARBA" id="ARBA00023242"/>
    </source>
</evidence>
<dbReference type="Gene3D" id="3.30.50.10">
    <property type="entry name" value="Erythroid Transcription Factor GATA-1, subunit A"/>
    <property type="match status" value="1"/>
</dbReference>
<dbReference type="GO" id="GO:0003700">
    <property type="term" value="F:DNA-binding transcription factor activity"/>
    <property type="evidence" value="ECO:0007669"/>
    <property type="project" value="InterPro"/>
</dbReference>
<comment type="caution">
    <text evidence="13">The sequence shown here is derived from an EMBL/GenBank/DDBJ whole genome shotgun (WGS) entry which is preliminary data.</text>
</comment>
<keyword evidence="5 10" id="KW-0805">Transcription regulation</keyword>
<dbReference type="Gene3D" id="1.10.565.10">
    <property type="entry name" value="Retinoid X Receptor"/>
    <property type="match status" value="1"/>
</dbReference>
<gene>
    <name evidence="13" type="ORF">NQ314_011224</name>
</gene>
<dbReference type="GO" id="GO:0032502">
    <property type="term" value="P:developmental process"/>
    <property type="evidence" value="ECO:0007669"/>
    <property type="project" value="UniProtKB-ARBA"/>
</dbReference>
<accession>A0AAV8XJI1</accession>
<dbReference type="InterPro" id="IPR013088">
    <property type="entry name" value="Znf_NHR/GATA"/>
</dbReference>
<dbReference type="PROSITE" id="PS51843">
    <property type="entry name" value="NR_LBD"/>
    <property type="match status" value="1"/>
</dbReference>
<evidence type="ECO:0000259" key="12">
    <source>
        <dbReference type="PROSITE" id="PS51843"/>
    </source>
</evidence>
<evidence type="ECO:0000256" key="1">
    <source>
        <dbReference type="ARBA" id="ARBA00004123"/>
    </source>
</evidence>
<dbReference type="InterPro" id="IPR050274">
    <property type="entry name" value="Nuclear_hormone_rcpt_NR2"/>
</dbReference>
<dbReference type="PROSITE" id="PS00031">
    <property type="entry name" value="NUCLEAR_REC_DBD_1"/>
    <property type="match status" value="1"/>
</dbReference>
<dbReference type="PRINTS" id="PR00398">
    <property type="entry name" value="STRDHORMONER"/>
</dbReference>